<dbReference type="PANTHER" id="PTHR38659">
    <property type="entry name" value="METAL-DEPENDENT PHOSPHOHYDROLASE"/>
    <property type="match status" value="1"/>
</dbReference>
<evidence type="ECO:0000313" key="3">
    <source>
        <dbReference type="Proteomes" id="UP001332192"/>
    </source>
</evidence>
<reference evidence="2 3" key="1">
    <citation type="journal article" date="2024" name="Front. Microbiol.">
        <title>Novel thermophilic genera Geochorda gen. nov. and Carboxydochorda gen. nov. from the deep terrestrial subsurface reveal the ecophysiological diversity in the class Limnochordia.</title>
        <authorList>
            <person name="Karnachuk O.V."/>
            <person name="Lukina A.P."/>
            <person name="Avakyan M.R."/>
            <person name="Kadnikov V.V."/>
            <person name="Begmatov S."/>
            <person name="Beletsky A.V."/>
            <person name="Vlasova K.G."/>
            <person name="Novikov A.A."/>
            <person name="Shcherbakova V.A."/>
            <person name="Mardanov A.V."/>
            <person name="Ravin N.V."/>
        </authorList>
    </citation>
    <scope>NUCLEOTIDE SEQUENCE [LARGE SCALE GENOMIC DNA]</scope>
    <source>
        <strain evidence="2 3">L945</strain>
    </source>
</reference>
<dbReference type="RefSeq" id="WP_324717120.1">
    <property type="nucleotide sequence ID" value="NZ_CP141615.1"/>
</dbReference>
<proteinExistence type="predicted"/>
<feature type="domain" description="HD/PDEase" evidence="1">
    <location>
        <begin position="25"/>
        <end position="132"/>
    </location>
</feature>
<gene>
    <name evidence="2" type="ORF">U7230_02225</name>
</gene>
<dbReference type="NCBIfam" id="TIGR00277">
    <property type="entry name" value="HDIG"/>
    <property type="match status" value="1"/>
</dbReference>
<dbReference type="Gene3D" id="1.10.3210.10">
    <property type="entry name" value="Hypothetical protein af1432"/>
    <property type="match status" value="1"/>
</dbReference>
<dbReference type="SMART" id="SM00471">
    <property type="entry name" value="HDc"/>
    <property type="match status" value="1"/>
</dbReference>
<accession>A0ABZ1BZ22</accession>
<dbReference type="SUPFAM" id="SSF109604">
    <property type="entry name" value="HD-domain/PDEase-like"/>
    <property type="match status" value="1"/>
</dbReference>
<dbReference type="InterPro" id="IPR003607">
    <property type="entry name" value="HD/PDEase_dom"/>
</dbReference>
<dbReference type="PANTHER" id="PTHR38659:SF1">
    <property type="entry name" value="METAL DEPENDENT PHOSPHOHYDROLASE"/>
    <property type="match status" value="1"/>
</dbReference>
<dbReference type="Proteomes" id="UP001332192">
    <property type="component" value="Chromosome"/>
</dbReference>
<dbReference type="InterPro" id="IPR006675">
    <property type="entry name" value="HDIG_dom"/>
</dbReference>
<dbReference type="CDD" id="cd00077">
    <property type="entry name" value="HDc"/>
    <property type="match status" value="1"/>
</dbReference>
<protein>
    <submittedName>
        <fullName evidence="2">HDIG domain-containing protein</fullName>
    </submittedName>
</protein>
<sequence>MTSTPHSDHRPSREEAWRLLNEWTQNPNLIKHALAVEAAMRAYARRFGGDEELWGLAGLLHDMDYERFPQLEVHPLKAVEALKARQYPAEVVDAILGHNSHHGHPRTTPMARALFACDELTGFVTAVALVRPSKSLDDVTVESVKKKFKDKAFARGVHREEIFQGAEELGVPLDEHIQTVIDAMRSIKDELGLDGRAP</sequence>
<dbReference type="Pfam" id="PF01966">
    <property type="entry name" value="HD"/>
    <property type="match status" value="1"/>
</dbReference>
<organism evidence="2 3">
    <name type="scientific">Carboxydichorda subterranea</name>
    <dbReference type="NCBI Taxonomy" id="3109565"/>
    <lineage>
        <taxon>Bacteria</taxon>
        <taxon>Bacillati</taxon>
        <taxon>Bacillota</taxon>
        <taxon>Limnochordia</taxon>
        <taxon>Limnochordales</taxon>
        <taxon>Geochordaceae</taxon>
        <taxon>Carboxydichorda</taxon>
    </lineage>
</organism>
<dbReference type="InterPro" id="IPR006674">
    <property type="entry name" value="HD_domain"/>
</dbReference>
<evidence type="ECO:0000313" key="2">
    <source>
        <dbReference type="EMBL" id="WRP17850.1"/>
    </source>
</evidence>
<name>A0ABZ1BZ22_9FIRM</name>
<dbReference type="EMBL" id="CP141615">
    <property type="protein sequence ID" value="WRP17850.1"/>
    <property type="molecule type" value="Genomic_DNA"/>
</dbReference>
<evidence type="ECO:0000259" key="1">
    <source>
        <dbReference type="SMART" id="SM00471"/>
    </source>
</evidence>
<keyword evidence="3" id="KW-1185">Reference proteome</keyword>